<dbReference type="AlphaFoldDB" id="A0A8J3Q2V5"/>
<dbReference type="RefSeq" id="WP_203906582.1">
    <property type="nucleotide sequence ID" value="NZ_BONY01000003.1"/>
</dbReference>
<dbReference type="Proteomes" id="UP000612899">
    <property type="component" value="Unassembled WGS sequence"/>
</dbReference>
<organism evidence="1 2">
    <name type="scientific">Rhizocola hellebori</name>
    <dbReference type="NCBI Taxonomy" id="1392758"/>
    <lineage>
        <taxon>Bacteria</taxon>
        <taxon>Bacillati</taxon>
        <taxon>Actinomycetota</taxon>
        <taxon>Actinomycetes</taxon>
        <taxon>Micromonosporales</taxon>
        <taxon>Micromonosporaceae</taxon>
        <taxon>Rhizocola</taxon>
    </lineage>
</organism>
<comment type="caution">
    <text evidence="1">The sequence shown here is derived from an EMBL/GenBank/DDBJ whole genome shotgun (WGS) entry which is preliminary data.</text>
</comment>
<accession>A0A8J3Q2V5</accession>
<sequence>MVVSIFVAGCSEAADPQVTGPDVGSYLECGGMPAVNMVADRVGDARETRTPAEMASAFAAVQKGAFSGSQKVALESGARQDIIFVNSAGKTTAVMSYEHSDSGWQLAKAISCSASSKGPK</sequence>
<evidence type="ECO:0000313" key="1">
    <source>
        <dbReference type="EMBL" id="GIH02641.1"/>
    </source>
</evidence>
<dbReference type="EMBL" id="BONY01000003">
    <property type="protein sequence ID" value="GIH02641.1"/>
    <property type="molecule type" value="Genomic_DNA"/>
</dbReference>
<protein>
    <submittedName>
        <fullName evidence="1">Uncharacterized protein</fullName>
    </submittedName>
</protein>
<name>A0A8J3Q2V5_9ACTN</name>
<evidence type="ECO:0000313" key="2">
    <source>
        <dbReference type="Proteomes" id="UP000612899"/>
    </source>
</evidence>
<keyword evidence="2" id="KW-1185">Reference proteome</keyword>
<gene>
    <name evidence="1" type="ORF">Rhe02_07080</name>
</gene>
<reference evidence="1" key="1">
    <citation type="submission" date="2021-01" db="EMBL/GenBank/DDBJ databases">
        <title>Whole genome shotgun sequence of Rhizocola hellebori NBRC 109834.</title>
        <authorList>
            <person name="Komaki H."/>
            <person name="Tamura T."/>
        </authorList>
    </citation>
    <scope>NUCLEOTIDE SEQUENCE</scope>
    <source>
        <strain evidence="1">NBRC 109834</strain>
    </source>
</reference>
<proteinExistence type="predicted"/>